<dbReference type="KEGG" id="svp:Pan189_32680"/>
<dbReference type="PROSITE" id="PS50075">
    <property type="entry name" value="CARRIER"/>
    <property type="match status" value="1"/>
</dbReference>
<comment type="subcellular location">
    <subcellularLocation>
        <location evidence="3">Cytoplasm</location>
    </subcellularLocation>
</comment>
<dbReference type="AlphaFoldDB" id="A0A517R4Q4"/>
<comment type="similarity">
    <text evidence="3">Belongs to the acyl carrier protein (ACP) family.</text>
</comment>
<comment type="PTM">
    <text evidence="5">4'-phosphopantetheine is transferred from CoA to a specific serine of apo-ACP by acpS.</text>
</comment>
<organism evidence="7 8">
    <name type="scientific">Stratiformator vulcanicus</name>
    <dbReference type="NCBI Taxonomy" id="2527980"/>
    <lineage>
        <taxon>Bacteria</taxon>
        <taxon>Pseudomonadati</taxon>
        <taxon>Planctomycetota</taxon>
        <taxon>Planctomycetia</taxon>
        <taxon>Planctomycetales</taxon>
        <taxon>Planctomycetaceae</taxon>
        <taxon>Stratiformator</taxon>
    </lineage>
</organism>
<dbReference type="Proteomes" id="UP000317318">
    <property type="component" value="Chromosome"/>
</dbReference>
<keyword evidence="2 3" id="KW-0597">Phosphoprotein</keyword>
<keyword evidence="3" id="KW-0444">Lipid biosynthesis</keyword>
<comment type="PTM">
    <text evidence="3">4'-phosphopantetheine is transferred from CoA to a specific serine of apo-ACP by AcpS. This modification is essential for activity because fatty acids are bound in thioester linkage to the sulfhydryl of the prosthetic group.</text>
</comment>
<feature type="modified residue" description="O-(pantetheine 4'-phosphoryl)serine" evidence="3">
    <location>
        <position position="44"/>
    </location>
</feature>
<keyword evidence="3" id="KW-0963">Cytoplasm</keyword>
<evidence type="ECO:0000256" key="4">
    <source>
        <dbReference type="NCBIfam" id="TIGR00517"/>
    </source>
</evidence>
<dbReference type="NCBIfam" id="NF002148">
    <property type="entry name" value="PRK00982.1-2"/>
    <property type="match status" value="1"/>
</dbReference>
<evidence type="ECO:0000256" key="1">
    <source>
        <dbReference type="ARBA" id="ARBA00022450"/>
    </source>
</evidence>
<comment type="pathway">
    <text evidence="3 5">Lipid metabolism; fatty acid biosynthesis.</text>
</comment>
<dbReference type="InterPro" id="IPR009081">
    <property type="entry name" value="PP-bd_ACP"/>
</dbReference>
<evidence type="ECO:0000313" key="7">
    <source>
        <dbReference type="EMBL" id="QDT38869.1"/>
    </source>
</evidence>
<dbReference type="NCBIfam" id="NF002151">
    <property type="entry name" value="PRK00982.1-5"/>
    <property type="match status" value="1"/>
</dbReference>
<evidence type="ECO:0000256" key="3">
    <source>
        <dbReference type="HAMAP-Rule" id="MF_01217"/>
    </source>
</evidence>
<dbReference type="SUPFAM" id="SSF47336">
    <property type="entry name" value="ACP-like"/>
    <property type="match status" value="1"/>
</dbReference>
<dbReference type="PANTHER" id="PTHR20863">
    <property type="entry name" value="ACYL CARRIER PROTEIN"/>
    <property type="match status" value="1"/>
</dbReference>
<sequence>MEATRVSDENLEEGVIAIVSDQLNVPVEEITKESSFIDDLKADSLDLVELVMEFEDRFEVTIPDEDYEKIKTVGDAISYIKEKSGNA</sequence>
<keyword evidence="3" id="KW-0275">Fatty acid biosynthesis</keyword>
<keyword evidence="8" id="KW-1185">Reference proteome</keyword>
<dbReference type="InterPro" id="IPR036736">
    <property type="entry name" value="ACP-like_sf"/>
</dbReference>
<protein>
    <recommendedName>
        <fullName evidence="3 4">Acyl carrier protein</fullName>
        <shortName evidence="3">ACP</shortName>
    </recommendedName>
</protein>
<dbReference type="InterPro" id="IPR003231">
    <property type="entry name" value="ACP"/>
</dbReference>
<dbReference type="NCBIfam" id="NF002150">
    <property type="entry name" value="PRK00982.1-4"/>
    <property type="match status" value="1"/>
</dbReference>
<reference evidence="7 8" key="1">
    <citation type="submission" date="2019-02" db="EMBL/GenBank/DDBJ databases">
        <title>Deep-cultivation of Planctomycetes and their phenomic and genomic characterization uncovers novel biology.</title>
        <authorList>
            <person name="Wiegand S."/>
            <person name="Jogler M."/>
            <person name="Boedeker C."/>
            <person name="Pinto D."/>
            <person name="Vollmers J."/>
            <person name="Rivas-Marin E."/>
            <person name="Kohn T."/>
            <person name="Peeters S.H."/>
            <person name="Heuer A."/>
            <person name="Rast P."/>
            <person name="Oberbeckmann S."/>
            <person name="Bunk B."/>
            <person name="Jeske O."/>
            <person name="Meyerdierks A."/>
            <person name="Storesund J.E."/>
            <person name="Kallscheuer N."/>
            <person name="Luecker S."/>
            <person name="Lage O.M."/>
            <person name="Pohl T."/>
            <person name="Merkel B.J."/>
            <person name="Hornburger P."/>
            <person name="Mueller R.-W."/>
            <person name="Bruemmer F."/>
            <person name="Labrenz M."/>
            <person name="Spormann A.M."/>
            <person name="Op den Camp H."/>
            <person name="Overmann J."/>
            <person name="Amann R."/>
            <person name="Jetten M.S.M."/>
            <person name="Mascher T."/>
            <person name="Medema M.H."/>
            <person name="Devos D.P."/>
            <person name="Kaster A.-K."/>
            <person name="Ovreas L."/>
            <person name="Rohde M."/>
            <person name="Galperin M.Y."/>
            <person name="Jogler C."/>
        </authorList>
    </citation>
    <scope>NUCLEOTIDE SEQUENCE [LARGE SCALE GENOMIC DNA]</scope>
    <source>
        <strain evidence="7 8">Pan189</strain>
    </source>
</reference>
<dbReference type="NCBIfam" id="TIGR00517">
    <property type="entry name" value="acyl_carrier"/>
    <property type="match status" value="1"/>
</dbReference>
<name>A0A517R4Q4_9PLAN</name>
<gene>
    <name evidence="7" type="primary">acpP_3</name>
    <name evidence="3" type="synonym">acpP</name>
    <name evidence="7" type="ORF">Pan189_32680</name>
</gene>
<proteinExistence type="inferred from homology"/>
<dbReference type="GO" id="GO:0016020">
    <property type="term" value="C:membrane"/>
    <property type="evidence" value="ECO:0007669"/>
    <property type="project" value="GOC"/>
</dbReference>
<dbReference type="GO" id="GO:0000035">
    <property type="term" value="F:acyl binding"/>
    <property type="evidence" value="ECO:0007669"/>
    <property type="project" value="TreeGrafter"/>
</dbReference>
<evidence type="ECO:0000256" key="2">
    <source>
        <dbReference type="ARBA" id="ARBA00022553"/>
    </source>
</evidence>
<dbReference type="UniPathway" id="UPA00094"/>
<dbReference type="HAMAP" id="MF_01217">
    <property type="entry name" value="Acyl_carrier"/>
    <property type="match status" value="1"/>
</dbReference>
<keyword evidence="3" id="KW-0276">Fatty acid metabolism</keyword>
<feature type="domain" description="Carrier" evidence="6">
    <location>
        <begin position="9"/>
        <end position="84"/>
    </location>
</feature>
<dbReference type="EMBL" id="CP036268">
    <property type="protein sequence ID" value="QDT38869.1"/>
    <property type="molecule type" value="Genomic_DNA"/>
</dbReference>
<dbReference type="Pfam" id="PF00550">
    <property type="entry name" value="PP-binding"/>
    <property type="match status" value="1"/>
</dbReference>
<evidence type="ECO:0000256" key="5">
    <source>
        <dbReference type="RuleBase" id="RU003545"/>
    </source>
</evidence>
<dbReference type="GO" id="GO:0005829">
    <property type="term" value="C:cytosol"/>
    <property type="evidence" value="ECO:0007669"/>
    <property type="project" value="TreeGrafter"/>
</dbReference>
<dbReference type="Gene3D" id="1.10.1200.10">
    <property type="entry name" value="ACP-like"/>
    <property type="match status" value="1"/>
</dbReference>
<keyword evidence="3" id="KW-0443">Lipid metabolism</keyword>
<dbReference type="PANTHER" id="PTHR20863:SF76">
    <property type="entry name" value="CARRIER DOMAIN-CONTAINING PROTEIN"/>
    <property type="match status" value="1"/>
</dbReference>
<comment type="function">
    <text evidence="3 5">Carrier of the growing fatty acid chain in fatty acid biosynthesis.</text>
</comment>
<evidence type="ECO:0000313" key="8">
    <source>
        <dbReference type="Proteomes" id="UP000317318"/>
    </source>
</evidence>
<accession>A0A517R4Q4</accession>
<dbReference type="OrthoDB" id="9804551at2"/>
<evidence type="ECO:0000259" key="6">
    <source>
        <dbReference type="PROSITE" id="PS50075"/>
    </source>
</evidence>
<keyword evidence="1 3" id="KW-0596">Phosphopantetheine</keyword>
<dbReference type="GO" id="GO:0000036">
    <property type="term" value="F:acyl carrier activity"/>
    <property type="evidence" value="ECO:0007669"/>
    <property type="project" value="UniProtKB-UniRule"/>
</dbReference>
<dbReference type="GO" id="GO:0009245">
    <property type="term" value="P:lipid A biosynthetic process"/>
    <property type="evidence" value="ECO:0007669"/>
    <property type="project" value="TreeGrafter"/>
</dbReference>